<dbReference type="AlphaFoldDB" id="A0A1K1Q6E0"/>
<sequence>MDEKIKILKIIHLAITAGSTLAYIFIGDISALQNFKVPEVNAGSIIFFALPLIAVFASTFMFKNILKQAKDIKTLEDKFGVYQTASIVRLAILESATFIILFLKQDFMLFGLLIILYMVFLSPTLDKMKNDFESVRLK</sequence>
<dbReference type="RefSeq" id="WP_072304035.1">
    <property type="nucleotide sequence ID" value="NZ_FPIY01000003.1"/>
</dbReference>
<evidence type="ECO:0000256" key="1">
    <source>
        <dbReference type="SAM" id="Phobius"/>
    </source>
</evidence>
<keyword evidence="1" id="KW-0812">Transmembrane</keyword>
<evidence type="ECO:0000313" key="2">
    <source>
        <dbReference type="EMBL" id="SFW55586.1"/>
    </source>
</evidence>
<keyword evidence="1" id="KW-0472">Membrane</keyword>
<keyword evidence="3" id="KW-1185">Reference proteome</keyword>
<protein>
    <submittedName>
        <fullName evidence="2">Uncharacterized protein</fullName>
    </submittedName>
</protein>
<dbReference type="STRING" id="76595.SAMN05660313_02401"/>
<dbReference type="Proteomes" id="UP000183257">
    <property type="component" value="Unassembled WGS sequence"/>
</dbReference>
<evidence type="ECO:0000313" key="3">
    <source>
        <dbReference type="Proteomes" id="UP000183257"/>
    </source>
</evidence>
<proteinExistence type="predicted"/>
<feature type="transmembrane region" description="Helical" evidence="1">
    <location>
        <begin position="46"/>
        <end position="66"/>
    </location>
</feature>
<feature type="transmembrane region" description="Helical" evidence="1">
    <location>
        <begin position="109"/>
        <end position="126"/>
    </location>
</feature>
<reference evidence="3" key="1">
    <citation type="submission" date="2016-11" db="EMBL/GenBank/DDBJ databases">
        <authorList>
            <person name="Varghese N."/>
            <person name="Submissions S."/>
        </authorList>
    </citation>
    <scope>NUCLEOTIDE SEQUENCE [LARGE SCALE GENOMIC DNA]</scope>
    <source>
        <strain evidence="3">DSM 24786</strain>
    </source>
</reference>
<accession>A0A1K1Q6E0</accession>
<gene>
    <name evidence="2" type="ORF">SAMN05660313_02401</name>
</gene>
<dbReference type="EMBL" id="FPIY01000003">
    <property type="protein sequence ID" value="SFW55586.1"/>
    <property type="molecule type" value="Genomic_DNA"/>
</dbReference>
<feature type="transmembrane region" description="Helical" evidence="1">
    <location>
        <begin position="87"/>
        <end position="103"/>
    </location>
</feature>
<feature type="transmembrane region" description="Helical" evidence="1">
    <location>
        <begin position="7"/>
        <end position="26"/>
    </location>
</feature>
<name>A0A1K1Q6E0_9FLAO</name>
<keyword evidence="1" id="KW-1133">Transmembrane helix</keyword>
<dbReference type="OrthoDB" id="1121914at2"/>
<organism evidence="2 3">
    <name type="scientific">Cellulophaga fucicola</name>
    <dbReference type="NCBI Taxonomy" id="76595"/>
    <lineage>
        <taxon>Bacteria</taxon>
        <taxon>Pseudomonadati</taxon>
        <taxon>Bacteroidota</taxon>
        <taxon>Flavobacteriia</taxon>
        <taxon>Flavobacteriales</taxon>
        <taxon>Flavobacteriaceae</taxon>
        <taxon>Cellulophaga</taxon>
    </lineage>
</organism>